<feature type="transmembrane region" description="Helical" evidence="10">
    <location>
        <begin position="51"/>
        <end position="69"/>
    </location>
</feature>
<comment type="similarity">
    <text evidence="8">Belongs to the TRAP transporter small permease family.</text>
</comment>
<dbReference type="PANTHER" id="PTHR35011">
    <property type="entry name" value="2,3-DIKETO-L-GULONATE TRAP TRANSPORTER SMALL PERMEASE PROTEIN YIAM"/>
    <property type="match status" value="1"/>
</dbReference>
<comment type="subcellular location">
    <subcellularLocation>
        <location evidence="1">Cell inner membrane</location>
        <topology evidence="1">Multi-pass membrane protein</topology>
    </subcellularLocation>
</comment>
<dbReference type="RefSeq" id="WP_343754103.1">
    <property type="nucleotide sequence ID" value="NZ_BAAACW010000042.1"/>
</dbReference>
<evidence type="ECO:0000256" key="5">
    <source>
        <dbReference type="ARBA" id="ARBA00022692"/>
    </source>
</evidence>
<sequence length="193" mass="21693">MEKVMRNLKKYINITLAILSTLLLTIMSLLVIYQVFARYILNNPSDFTQESIRYLLIWTGFIGAAYAFVTRQHMALVYFREKMSIEKQRYLLIFVDALVLLFALVIMVYGGTQLTISVLGVRSALLGVSRSLVYAMGPISGIFIVIIQIINIWEDFTGKVETVSTEKSAQAPVLPPDSTSIEATKRPNSEGTE</sequence>
<evidence type="ECO:0000256" key="6">
    <source>
        <dbReference type="ARBA" id="ARBA00022989"/>
    </source>
</evidence>
<evidence type="ECO:0000256" key="1">
    <source>
        <dbReference type="ARBA" id="ARBA00004429"/>
    </source>
</evidence>
<gene>
    <name evidence="12" type="ORF">GCM10008932_07210</name>
</gene>
<protein>
    <submittedName>
        <fullName evidence="12">TRAP transporter small permease</fullName>
    </submittedName>
</protein>
<dbReference type="InterPro" id="IPR007387">
    <property type="entry name" value="TRAP_DctQ"/>
</dbReference>
<feature type="transmembrane region" description="Helical" evidence="10">
    <location>
        <begin position="90"/>
        <end position="112"/>
    </location>
</feature>
<feature type="compositionally biased region" description="Basic and acidic residues" evidence="9">
    <location>
        <begin position="183"/>
        <end position="193"/>
    </location>
</feature>
<name>A0ABP3GWV7_9LACT</name>
<proteinExistence type="inferred from homology"/>
<dbReference type="Pfam" id="PF04290">
    <property type="entry name" value="DctQ"/>
    <property type="match status" value="1"/>
</dbReference>
<dbReference type="InterPro" id="IPR055348">
    <property type="entry name" value="DctQ"/>
</dbReference>
<reference evidence="13" key="1">
    <citation type="journal article" date="2019" name="Int. J. Syst. Evol. Microbiol.">
        <title>The Global Catalogue of Microorganisms (GCM) 10K type strain sequencing project: providing services to taxonomists for standard genome sequencing and annotation.</title>
        <authorList>
            <consortium name="The Broad Institute Genomics Platform"/>
            <consortium name="The Broad Institute Genome Sequencing Center for Infectious Disease"/>
            <person name="Wu L."/>
            <person name="Ma J."/>
        </authorList>
    </citation>
    <scope>NUCLEOTIDE SEQUENCE [LARGE SCALE GENOMIC DNA]</scope>
    <source>
        <strain evidence="13">JCM 12662</strain>
    </source>
</reference>
<accession>A0ABP3GWV7</accession>
<feature type="transmembrane region" description="Helical" evidence="10">
    <location>
        <begin position="12"/>
        <end position="36"/>
    </location>
</feature>
<keyword evidence="2" id="KW-0813">Transport</keyword>
<keyword evidence="13" id="KW-1185">Reference proteome</keyword>
<evidence type="ECO:0000313" key="13">
    <source>
        <dbReference type="Proteomes" id="UP001501166"/>
    </source>
</evidence>
<evidence type="ECO:0000256" key="3">
    <source>
        <dbReference type="ARBA" id="ARBA00022475"/>
    </source>
</evidence>
<dbReference type="Proteomes" id="UP001501166">
    <property type="component" value="Unassembled WGS sequence"/>
</dbReference>
<evidence type="ECO:0000256" key="10">
    <source>
        <dbReference type="SAM" id="Phobius"/>
    </source>
</evidence>
<comment type="caution">
    <text evidence="12">The sequence shown here is derived from an EMBL/GenBank/DDBJ whole genome shotgun (WGS) entry which is preliminary data.</text>
</comment>
<evidence type="ECO:0000256" key="4">
    <source>
        <dbReference type="ARBA" id="ARBA00022519"/>
    </source>
</evidence>
<keyword evidence="4" id="KW-0997">Cell inner membrane</keyword>
<evidence type="ECO:0000256" key="2">
    <source>
        <dbReference type="ARBA" id="ARBA00022448"/>
    </source>
</evidence>
<keyword evidence="5 10" id="KW-0812">Transmembrane</keyword>
<organism evidence="12 13">
    <name type="scientific">Alkalibacterium iburiense</name>
    <dbReference type="NCBI Taxonomy" id="290589"/>
    <lineage>
        <taxon>Bacteria</taxon>
        <taxon>Bacillati</taxon>
        <taxon>Bacillota</taxon>
        <taxon>Bacilli</taxon>
        <taxon>Lactobacillales</taxon>
        <taxon>Carnobacteriaceae</taxon>
        <taxon>Alkalibacterium</taxon>
    </lineage>
</organism>
<evidence type="ECO:0000313" key="12">
    <source>
        <dbReference type="EMBL" id="GAA0356826.1"/>
    </source>
</evidence>
<dbReference type="PANTHER" id="PTHR35011:SF2">
    <property type="entry name" value="2,3-DIKETO-L-GULONATE TRAP TRANSPORTER SMALL PERMEASE PROTEIN YIAM"/>
    <property type="match status" value="1"/>
</dbReference>
<feature type="transmembrane region" description="Helical" evidence="10">
    <location>
        <begin position="132"/>
        <end position="153"/>
    </location>
</feature>
<evidence type="ECO:0000256" key="8">
    <source>
        <dbReference type="ARBA" id="ARBA00038436"/>
    </source>
</evidence>
<feature type="domain" description="Tripartite ATP-independent periplasmic transporters DctQ component" evidence="11">
    <location>
        <begin position="27"/>
        <end position="157"/>
    </location>
</feature>
<keyword evidence="3" id="KW-1003">Cell membrane</keyword>
<feature type="region of interest" description="Disordered" evidence="9">
    <location>
        <begin position="166"/>
        <end position="193"/>
    </location>
</feature>
<keyword evidence="7 10" id="KW-0472">Membrane</keyword>
<evidence type="ECO:0000256" key="9">
    <source>
        <dbReference type="SAM" id="MobiDB-lite"/>
    </source>
</evidence>
<evidence type="ECO:0000256" key="7">
    <source>
        <dbReference type="ARBA" id="ARBA00023136"/>
    </source>
</evidence>
<dbReference type="EMBL" id="BAAACW010000042">
    <property type="protein sequence ID" value="GAA0356826.1"/>
    <property type="molecule type" value="Genomic_DNA"/>
</dbReference>
<keyword evidence="6 10" id="KW-1133">Transmembrane helix</keyword>
<evidence type="ECO:0000259" key="11">
    <source>
        <dbReference type="Pfam" id="PF04290"/>
    </source>
</evidence>